<protein>
    <submittedName>
        <fullName evidence="2">Uncharacterized protein</fullName>
    </submittedName>
</protein>
<dbReference type="Proteomes" id="UP001229955">
    <property type="component" value="Chromosome"/>
</dbReference>
<name>A0AA49JTV1_9BACT</name>
<accession>A0AA49JZH4</accession>
<feature type="coiled-coil region" evidence="1">
    <location>
        <begin position="25"/>
        <end position="52"/>
    </location>
</feature>
<dbReference type="EMBL" id="CP130612">
    <property type="protein sequence ID" value="WKW11810.1"/>
    <property type="molecule type" value="Genomic_DNA"/>
</dbReference>
<keyword evidence="4" id="KW-1185">Reference proteome</keyword>
<evidence type="ECO:0000313" key="3">
    <source>
        <dbReference type="EMBL" id="WKW14720.1"/>
    </source>
</evidence>
<evidence type="ECO:0000313" key="4">
    <source>
        <dbReference type="Proteomes" id="UP001229955"/>
    </source>
</evidence>
<proteinExistence type="predicted"/>
<dbReference type="KEGG" id="pspc:Strain318_001076"/>
<reference evidence="2" key="1">
    <citation type="submission" date="2023-07" db="EMBL/GenBank/DDBJ databases">
        <authorList>
            <person name="Haufschild T."/>
            <person name="Kallscheuer N."/>
            <person name="Hammer J."/>
            <person name="Kohn T."/>
            <person name="Kabuu M."/>
            <person name="Jogler M."/>
            <person name="Wohfarth N."/>
            <person name="Heuer A."/>
            <person name="Rohde M."/>
            <person name="van Teeseling M.C.F."/>
            <person name="Jogler C."/>
        </authorList>
    </citation>
    <scope>NUCLEOTIDE SEQUENCE</scope>
    <source>
        <strain evidence="2">Strain 138</strain>
        <strain evidence="3">Strain 318</strain>
    </source>
</reference>
<dbReference type="EMBL" id="CP130613">
    <property type="protein sequence ID" value="WKW14720.1"/>
    <property type="molecule type" value="Genomic_DNA"/>
</dbReference>
<gene>
    <name evidence="2" type="ORF">Strain138_001076</name>
    <name evidence="3" type="ORF">Strain318_001076</name>
</gene>
<keyword evidence="1" id="KW-0175">Coiled coil</keyword>
<evidence type="ECO:0000256" key="1">
    <source>
        <dbReference type="SAM" id="Coils"/>
    </source>
</evidence>
<dbReference type="RefSeq" id="WP_367887497.1">
    <property type="nucleotide sequence ID" value="NZ_CP130612.1"/>
</dbReference>
<accession>A0AA49JTV1</accession>
<sequence length="134" mass="13918">MRPRKLRRAIAEARAAVRRDSLAMAVALEELARRAEEQLRLAAIERQTAAARIRGLDLTVTYAPVVLGTARALVDVQDTQLARGRRCWWRVALTGVCYAGPVARGAAAGAVAAGPAGAAAVAVLGMVAGATACS</sequence>
<dbReference type="AlphaFoldDB" id="A0AA49JTV1"/>
<evidence type="ECO:0000313" key="2">
    <source>
        <dbReference type="EMBL" id="WKW11810.1"/>
    </source>
</evidence>
<organism evidence="2">
    <name type="scientific">Pseudogemmatithrix spongiicola</name>
    <dbReference type="NCBI Taxonomy" id="3062599"/>
    <lineage>
        <taxon>Bacteria</taxon>
        <taxon>Pseudomonadati</taxon>
        <taxon>Gemmatimonadota</taxon>
        <taxon>Gemmatimonadia</taxon>
        <taxon>Gemmatimonadales</taxon>
        <taxon>Gemmatimonadaceae</taxon>
        <taxon>Pseudogemmatithrix</taxon>
    </lineage>
</organism>